<accession>A0ABR9TD49</accession>
<protein>
    <submittedName>
        <fullName evidence="2">Uncharacterized protein</fullName>
    </submittedName>
</protein>
<dbReference type="EMBL" id="PSKQ01000027">
    <property type="protein sequence ID" value="MBE8723254.1"/>
    <property type="molecule type" value="Genomic_DNA"/>
</dbReference>
<feature type="region of interest" description="Disordered" evidence="1">
    <location>
        <begin position="30"/>
        <end position="53"/>
    </location>
</feature>
<gene>
    <name evidence="2" type="ORF">C4F40_21255</name>
</gene>
<keyword evidence="3" id="KW-1185">Reference proteome</keyword>
<evidence type="ECO:0000256" key="1">
    <source>
        <dbReference type="SAM" id="MobiDB-lite"/>
    </source>
</evidence>
<sequence length="322" mass="35934">MIKRNILLSPVLILLCFVWLCCDKTGKPAVEDPIVETPPTPEEPPEPEEPEPLTASDIIFMNSFEDGNLNVWDDWDKNPAPENTLLQDPGPFNTPNNHVMRLWVKPGRGGADVVKVLPSPHDKVYARWYAKWEEGFDFTAKNHGGGLHAGDRNLMGVAGRRPDGADMARIGFEYDARNAKAFLYAYYRGMDMDCADPNGSCWGDHLPCFLSANYCKDPALREKPGKPTPKLEAGKWYCIELLMDMGTPTPTQEGADGVVSFWIDGVEYGPFENLWLRTVPSLKIRNFDASLFHHGEHGDAGVVYDNIVIAKKRIGMNKVVGE</sequence>
<comment type="caution">
    <text evidence="2">The sequence shown here is derived from an EMBL/GenBank/DDBJ whole genome shotgun (WGS) entry which is preliminary data.</text>
</comment>
<evidence type="ECO:0000313" key="2">
    <source>
        <dbReference type="EMBL" id="MBE8723254.1"/>
    </source>
</evidence>
<dbReference type="RefSeq" id="WP_196941388.1">
    <property type="nucleotide sequence ID" value="NZ_MU158693.1"/>
</dbReference>
<organism evidence="2 3">
    <name type="scientific">Sphingobacterium pedocola</name>
    <dbReference type="NCBI Taxonomy" id="2082722"/>
    <lineage>
        <taxon>Bacteria</taxon>
        <taxon>Pseudomonadati</taxon>
        <taxon>Bacteroidota</taxon>
        <taxon>Sphingobacteriia</taxon>
        <taxon>Sphingobacteriales</taxon>
        <taxon>Sphingobacteriaceae</taxon>
        <taxon>Sphingobacterium</taxon>
    </lineage>
</organism>
<dbReference type="Gene3D" id="2.60.120.200">
    <property type="match status" value="1"/>
</dbReference>
<evidence type="ECO:0000313" key="3">
    <source>
        <dbReference type="Proteomes" id="UP000618319"/>
    </source>
</evidence>
<proteinExistence type="predicted"/>
<reference evidence="2 3" key="1">
    <citation type="submission" date="2018-02" db="EMBL/GenBank/DDBJ databases">
        <title>Sphingobacterium KA21.</title>
        <authorList>
            <person name="Vasarhelyi B.M."/>
            <person name="Deshmukh S."/>
            <person name="Balint B."/>
            <person name="Kukolya J."/>
        </authorList>
    </citation>
    <scope>NUCLEOTIDE SEQUENCE [LARGE SCALE GENOMIC DNA]</scope>
    <source>
        <strain evidence="2 3">Ka21</strain>
    </source>
</reference>
<name>A0ABR9TD49_9SPHI</name>
<dbReference type="Proteomes" id="UP000618319">
    <property type="component" value="Unassembled WGS sequence"/>
</dbReference>